<dbReference type="InParanoid" id="A0A3Q3MKS0"/>
<dbReference type="FunFam" id="1.20.1070.10:FF:000024">
    <property type="entry name" value="Olfactory receptor"/>
    <property type="match status" value="1"/>
</dbReference>
<evidence type="ECO:0000256" key="12">
    <source>
        <dbReference type="ARBA" id="ARBA00023224"/>
    </source>
</evidence>
<dbReference type="PROSITE" id="PS50262">
    <property type="entry name" value="G_PROTEIN_RECEP_F1_2"/>
    <property type="match status" value="1"/>
</dbReference>
<evidence type="ECO:0000256" key="11">
    <source>
        <dbReference type="ARBA" id="ARBA00023180"/>
    </source>
</evidence>
<evidence type="ECO:0000256" key="13">
    <source>
        <dbReference type="SAM" id="Phobius"/>
    </source>
</evidence>
<organism evidence="15 16">
    <name type="scientific">Mastacembelus armatus</name>
    <name type="common">zig-zag eel</name>
    <dbReference type="NCBI Taxonomy" id="205130"/>
    <lineage>
        <taxon>Eukaryota</taxon>
        <taxon>Metazoa</taxon>
        <taxon>Chordata</taxon>
        <taxon>Craniata</taxon>
        <taxon>Vertebrata</taxon>
        <taxon>Euteleostomi</taxon>
        <taxon>Actinopterygii</taxon>
        <taxon>Neopterygii</taxon>
        <taxon>Teleostei</taxon>
        <taxon>Neoteleostei</taxon>
        <taxon>Acanthomorphata</taxon>
        <taxon>Anabantaria</taxon>
        <taxon>Synbranchiformes</taxon>
        <taxon>Mastacembelidae</taxon>
        <taxon>Mastacembelus</taxon>
    </lineage>
</organism>
<dbReference type="Gene3D" id="1.20.1070.10">
    <property type="entry name" value="Rhodopsin 7-helix transmembrane proteins"/>
    <property type="match status" value="1"/>
</dbReference>
<evidence type="ECO:0000256" key="8">
    <source>
        <dbReference type="ARBA" id="ARBA00023136"/>
    </source>
</evidence>
<evidence type="ECO:0000256" key="3">
    <source>
        <dbReference type="ARBA" id="ARBA00022606"/>
    </source>
</evidence>
<dbReference type="PANTHER" id="PTHR26451:SF869">
    <property type="entry name" value="OLFACTORY RECEPTOR 530-RELATED"/>
    <property type="match status" value="1"/>
</dbReference>
<dbReference type="Ensembl" id="ENSMAMT00000028913.2">
    <property type="protein sequence ID" value="ENSMAMP00000028178.2"/>
    <property type="gene ID" value="ENSMAMG00000018948.2"/>
</dbReference>
<keyword evidence="9" id="KW-1015">Disulfide bond</keyword>
<evidence type="ECO:0000256" key="10">
    <source>
        <dbReference type="ARBA" id="ARBA00023170"/>
    </source>
</evidence>
<dbReference type="InterPro" id="IPR000276">
    <property type="entry name" value="GPCR_Rhodpsn"/>
</dbReference>
<reference evidence="15" key="1">
    <citation type="submission" date="2025-08" db="UniProtKB">
        <authorList>
            <consortium name="Ensembl"/>
        </authorList>
    </citation>
    <scope>IDENTIFICATION</scope>
</reference>
<dbReference type="GO" id="GO:0005549">
    <property type="term" value="F:odorant binding"/>
    <property type="evidence" value="ECO:0007669"/>
    <property type="project" value="TreeGrafter"/>
</dbReference>
<keyword evidence="8 13" id="KW-0472">Membrane</keyword>
<dbReference type="PRINTS" id="PR00237">
    <property type="entry name" value="GPCRRHODOPSN"/>
</dbReference>
<feature type="transmembrane region" description="Helical" evidence="13">
    <location>
        <begin position="234"/>
        <end position="254"/>
    </location>
</feature>
<feature type="transmembrane region" description="Helical" evidence="13">
    <location>
        <begin position="138"/>
        <end position="160"/>
    </location>
</feature>
<feature type="transmembrane region" description="Helical" evidence="13">
    <location>
        <begin position="20"/>
        <end position="47"/>
    </location>
</feature>
<name>A0A3Q3MKS0_9TELE</name>
<dbReference type="SUPFAM" id="SSF81321">
    <property type="entry name" value="Family A G protein-coupled receptor-like"/>
    <property type="match status" value="1"/>
</dbReference>
<dbReference type="InterPro" id="IPR052921">
    <property type="entry name" value="GPCR1_Superfamily_Member"/>
</dbReference>
<feature type="transmembrane region" description="Helical" evidence="13">
    <location>
        <begin position="59"/>
        <end position="79"/>
    </location>
</feature>
<sequence>MEGGSVGSNPGSIGYSNIPHVTYFLIFLCFTYIVTVVGNVFLMSVIYLVKTLHTPKYMIVFNLALADLCGSTAVIPKMLDVLLFDRSDIVYEDCLSYMFFFYFFTDVQSWTLVIMSYDRFIAICFPLRYHSIVTKPAIAAMLLLVWIVLMSMSACTVGLLDRLSFCGSLVIQNFMCGMGTILDLACGDTSLISNIAFVSFVLNPCLPPILIILTYVCIVIALSRVASRKERLKAAKTCTSHLILVAVYFIPFLYSNLISDIDRDGMIITEVLPDILPPLINPILYSLKTEEVLNCIKKLCNNILSNITMSKKVFTAIFSQPMKI</sequence>
<evidence type="ECO:0000256" key="2">
    <source>
        <dbReference type="ARBA" id="ARBA00022475"/>
    </source>
</evidence>
<evidence type="ECO:0000313" key="15">
    <source>
        <dbReference type="Ensembl" id="ENSMAMP00000028178.2"/>
    </source>
</evidence>
<evidence type="ECO:0000256" key="1">
    <source>
        <dbReference type="ARBA" id="ARBA00004651"/>
    </source>
</evidence>
<reference evidence="15" key="2">
    <citation type="submission" date="2025-09" db="UniProtKB">
        <authorList>
            <consortium name="Ensembl"/>
        </authorList>
    </citation>
    <scope>IDENTIFICATION</scope>
</reference>
<dbReference type="PRINTS" id="PR00245">
    <property type="entry name" value="OLFACTORYR"/>
</dbReference>
<feature type="transmembrane region" description="Helical" evidence="13">
    <location>
        <begin position="200"/>
        <end position="222"/>
    </location>
</feature>
<keyword evidence="16" id="KW-1185">Reference proteome</keyword>
<accession>A0A3Q3MKS0</accession>
<evidence type="ECO:0000256" key="6">
    <source>
        <dbReference type="ARBA" id="ARBA00022989"/>
    </source>
</evidence>
<keyword evidence="6 13" id="KW-1133">Transmembrane helix</keyword>
<keyword evidence="12" id="KW-0807">Transducer</keyword>
<evidence type="ECO:0000256" key="9">
    <source>
        <dbReference type="ARBA" id="ARBA00023157"/>
    </source>
</evidence>
<dbReference type="PANTHER" id="PTHR26451">
    <property type="entry name" value="G_PROTEIN_RECEP_F1_2 DOMAIN-CONTAINING PROTEIN"/>
    <property type="match status" value="1"/>
</dbReference>
<evidence type="ECO:0000256" key="7">
    <source>
        <dbReference type="ARBA" id="ARBA00023040"/>
    </source>
</evidence>
<keyword evidence="10" id="KW-0675">Receptor</keyword>
<evidence type="ECO:0000313" key="16">
    <source>
        <dbReference type="Proteomes" id="UP000261640"/>
    </source>
</evidence>
<protein>
    <recommendedName>
        <fullName evidence="14">G-protein coupled receptors family 1 profile domain-containing protein</fullName>
    </recommendedName>
</protein>
<keyword evidence="5" id="KW-0552">Olfaction</keyword>
<dbReference type="InterPro" id="IPR000725">
    <property type="entry name" value="Olfact_rcpt"/>
</dbReference>
<proteinExistence type="predicted"/>
<dbReference type="GO" id="GO:0005886">
    <property type="term" value="C:plasma membrane"/>
    <property type="evidence" value="ECO:0007669"/>
    <property type="project" value="UniProtKB-SubCell"/>
</dbReference>
<keyword evidence="11" id="KW-0325">Glycoprotein</keyword>
<keyword evidence="3" id="KW-0716">Sensory transduction</keyword>
<evidence type="ECO:0000256" key="4">
    <source>
        <dbReference type="ARBA" id="ARBA00022692"/>
    </source>
</evidence>
<feature type="transmembrane region" description="Helical" evidence="13">
    <location>
        <begin position="99"/>
        <end position="117"/>
    </location>
</feature>
<dbReference type="InterPro" id="IPR017452">
    <property type="entry name" value="GPCR_Rhodpsn_7TM"/>
</dbReference>
<dbReference type="GO" id="GO:0004930">
    <property type="term" value="F:G protein-coupled receptor activity"/>
    <property type="evidence" value="ECO:0007669"/>
    <property type="project" value="UniProtKB-KW"/>
</dbReference>
<keyword evidence="7" id="KW-0297">G-protein coupled receptor</keyword>
<dbReference type="GO" id="GO:0004984">
    <property type="term" value="F:olfactory receptor activity"/>
    <property type="evidence" value="ECO:0007669"/>
    <property type="project" value="InterPro"/>
</dbReference>
<evidence type="ECO:0000259" key="14">
    <source>
        <dbReference type="PROSITE" id="PS50262"/>
    </source>
</evidence>
<keyword evidence="4 13" id="KW-0812">Transmembrane</keyword>
<dbReference type="GeneTree" id="ENSGT00950000182847"/>
<dbReference type="Proteomes" id="UP000261640">
    <property type="component" value="Unplaced"/>
</dbReference>
<evidence type="ECO:0000256" key="5">
    <source>
        <dbReference type="ARBA" id="ARBA00022725"/>
    </source>
</evidence>
<feature type="domain" description="G-protein coupled receptors family 1 profile" evidence="14">
    <location>
        <begin position="38"/>
        <end position="285"/>
    </location>
</feature>
<comment type="subcellular location">
    <subcellularLocation>
        <location evidence="1">Cell membrane</location>
        <topology evidence="1">Multi-pass membrane protein</topology>
    </subcellularLocation>
</comment>
<dbReference type="STRING" id="205130.ENSMAMP00000028178"/>
<dbReference type="Pfam" id="PF13853">
    <property type="entry name" value="7tm_4"/>
    <property type="match status" value="1"/>
</dbReference>
<dbReference type="AlphaFoldDB" id="A0A3Q3MKS0"/>
<keyword evidence="2" id="KW-1003">Cell membrane</keyword>